<dbReference type="InterPro" id="IPR036388">
    <property type="entry name" value="WH-like_DNA-bd_sf"/>
</dbReference>
<evidence type="ECO:0000313" key="6">
    <source>
        <dbReference type="Proteomes" id="UP000295117"/>
    </source>
</evidence>
<evidence type="ECO:0000256" key="1">
    <source>
        <dbReference type="ARBA" id="ARBA00023015"/>
    </source>
</evidence>
<dbReference type="PRINTS" id="PR00038">
    <property type="entry name" value="HTHLUXR"/>
</dbReference>
<keyword evidence="3" id="KW-0804">Transcription</keyword>
<dbReference type="EMBL" id="PECH01000009">
    <property type="protein sequence ID" value="TDZ78244.1"/>
    <property type="molecule type" value="Genomic_DNA"/>
</dbReference>
<gene>
    <name evidence="5" type="primary">csgD</name>
    <name evidence="5" type="ORF">DE4585_04080</name>
</gene>
<dbReference type="InterPro" id="IPR016032">
    <property type="entry name" value="Sig_transdc_resp-reg_C-effctor"/>
</dbReference>
<dbReference type="GO" id="GO:0006355">
    <property type="term" value="P:regulation of DNA-templated transcription"/>
    <property type="evidence" value="ECO:0007669"/>
    <property type="project" value="InterPro"/>
</dbReference>
<evidence type="ECO:0000256" key="3">
    <source>
        <dbReference type="ARBA" id="ARBA00023163"/>
    </source>
</evidence>
<dbReference type="CDD" id="cd06170">
    <property type="entry name" value="LuxR_C_like"/>
    <property type="match status" value="1"/>
</dbReference>
<dbReference type="PANTHER" id="PTHR44688:SF16">
    <property type="entry name" value="DNA-BINDING TRANSCRIPTIONAL ACTIVATOR DEVR_DOSR"/>
    <property type="match status" value="1"/>
</dbReference>
<protein>
    <submittedName>
        <fullName evidence="5">CsgBAC operon transcriptional regulatory protein</fullName>
    </submittedName>
</protein>
<dbReference type="PROSITE" id="PS50043">
    <property type="entry name" value="HTH_LUXR_2"/>
    <property type="match status" value="1"/>
</dbReference>
<accession>A0A4V3HXV0</accession>
<feature type="domain" description="HTH luxR-type" evidence="4">
    <location>
        <begin position="179"/>
        <end position="242"/>
    </location>
</feature>
<comment type="caution">
    <text evidence="5">The sequence shown here is derived from an EMBL/GenBank/DDBJ whole genome shotgun (WGS) entry which is preliminary data.</text>
</comment>
<dbReference type="AlphaFoldDB" id="A0A4V3HXV0"/>
<dbReference type="InterPro" id="IPR000792">
    <property type="entry name" value="Tscrpt_reg_LuxR_C"/>
</dbReference>
<dbReference type="SUPFAM" id="SSF46894">
    <property type="entry name" value="C-terminal effector domain of the bipartite response regulators"/>
    <property type="match status" value="1"/>
</dbReference>
<dbReference type="GO" id="GO:0003677">
    <property type="term" value="F:DNA binding"/>
    <property type="evidence" value="ECO:0007669"/>
    <property type="project" value="UniProtKB-KW"/>
</dbReference>
<keyword evidence="1" id="KW-0805">Transcription regulation</keyword>
<dbReference type="Pfam" id="PF00196">
    <property type="entry name" value="GerE"/>
    <property type="match status" value="1"/>
</dbReference>
<evidence type="ECO:0000256" key="2">
    <source>
        <dbReference type="ARBA" id="ARBA00023125"/>
    </source>
</evidence>
<evidence type="ECO:0000313" key="5">
    <source>
        <dbReference type="EMBL" id="TDZ78244.1"/>
    </source>
</evidence>
<organism evidence="5 6">
    <name type="scientific">Mycobacteroides salmoniphilum</name>
    <dbReference type="NCBI Taxonomy" id="404941"/>
    <lineage>
        <taxon>Bacteria</taxon>
        <taxon>Bacillati</taxon>
        <taxon>Actinomycetota</taxon>
        <taxon>Actinomycetes</taxon>
        <taxon>Mycobacteriales</taxon>
        <taxon>Mycobacteriaceae</taxon>
        <taxon>Mycobacteroides</taxon>
    </lineage>
</organism>
<name>A0A4V3HXV0_9MYCO</name>
<reference evidence="5 6" key="1">
    <citation type="journal article" date="2019" name="Sci. Rep.">
        <title>Extended insight into the Mycobacterium chelonae-abscessus complex through whole genome sequencing of Mycobacterium salmoniphilum outbreak and Mycobacterium salmoniphilum-like strains.</title>
        <authorList>
            <person name="Behra P.R.K."/>
            <person name="Das S."/>
            <person name="Pettersson B.M.F."/>
            <person name="Shirreff L."/>
            <person name="DuCote T."/>
            <person name="Jacobsson K.G."/>
            <person name="Ennis D.G."/>
            <person name="Kirsebom L.A."/>
        </authorList>
    </citation>
    <scope>NUCLEOTIDE SEQUENCE [LARGE SCALE GENOMIC DNA]</scope>
    <source>
        <strain evidence="5 6">DE 4585</strain>
    </source>
</reference>
<sequence>MAEVPWLSHEGVGIACFTTGFIQPWQGELAGALEDFTVVDAAVGEGYPDIGRMMLVFTAAALRNQGRDAALPQLEAVAMRIGEGDNRAVPIGSFRTAALARIAEMRGHAEEAFELAARLVGVAPLPMASAIVAGICRRLGNPELAQDLADNAHGQSVAPYTRAYALLIGALLACETGASENPAATLTSREREVLAYLRTPMTTAEIAAKLSVSVNTLKTHQRSIYRKLQASNRREAIGIAPY</sequence>
<dbReference type="RefSeq" id="WP_134073101.1">
    <property type="nucleotide sequence ID" value="NZ_PECH01000009.1"/>
</dbReference>
<keyword evidence="2" id="KW-0238">DNA-binding</keyword>
<dbReference type="Proteomes" id="UP000295117">
    <property type="component" value="Unassembled WGS sequence"/>
</dbReference>
<evidence type="ECO:0000259" key="4">
    <source>
        <dbReference type="PROSITE" id="PS50043"/>
    </source>
</evidence>
<dbReference type="SMART" id="SM00421">
    <property type="entry name" value="HTH_LUXR"/>
    <property type="match status" value="1"/>
</dbReference>
<proteinExistence type="predicted"/>
<dbReference type="Gene3D" id="1.10.10.10">
    <property type="entry name" value="Winged helix-like DNA-binding domain superfamily/Winged helix DNA-binding domain"/>
    <property type="match status" value="1"/>
</dbReference>
<dbReference type="PANTHER" id="PTHR44688">
    <property type="entry name" value="DNA-BINDING TRANSCRIPTIONAL ACTIVATOR DEVR_DOSR"/>
    <property type="match status" value="1"/>
</dbReference>